<evidence type="ECO:0000313" key="13">
    <source>
        <dbReference type="EMBL" id="PLN76781.1"/>
    </source>
</evidence>
<dbReference type="PANTHER" id="PTHR16036">
    <property type="entry name" value="ANKYRIN REPEAT AND ZINC FINGER DOMAIN-CONTAINING PROTEIN 1"/>
    <property type="match status" value="1"/>
</dbReference>
<dbReference type="GO" id="GO:0005737">
    <property type="term" value="C:cytoplasm"/>
    <property type="evidence" value="ECO:0007669"/>
    <property type="project" value="UniProtKB-SubCell"/>
</dbReference>
<comment type="domain">
    <text evidence="10">The VLRF1 domain mediates binding to the 60S ribosomal subunit.</text>
</comment>
<keyword evidence="8" id="KW-0040">ANK repeat</keyword>
<comment type="similarity">
    <text evidence="2 10">Belongs to the ANKZF1/VMS1 family.</text>
</comment>
<feature type="compositionally biased region" description="Basic and acidic residues" evidence="11">
    <location>
        <begin position="600"/>
        <end position="634"/>
    </location>
</feature>
<evidence type="ECO:0000256" key="8">
    <source>
        <dbReference type="ARBA" id="ARBA00023043"/>
    </source>
</evidence>
<evidence type="ECO:0000313" key="14">
    <source>
        <dbReference type="Proteomes" id="UP000235023"/>
    </source>
</evidence>
<dbReference type="EMBL" id="KZ559610">
    <property type="protein sequence ID" value="PLN76781.1"/>
    <property type="molecule type" value="Genomic_DNA"/>
</dbReference>
<dbReference type="GO" id="GO:0016787">
    <property type="term" value="F:hydrolase activity"/>
    <property type="evidence" value="ECO:0007669"/>
    <property type="project" value="UniProtKB-KW"/>
</dbReference>
<evidence type="ECO:0000256" key="1">
    <source>
        <dbReference type="ARBA" id="ARBA00004496"/>
    </source>
</evidence>
<dbReference type="Gene3D" id="1.25.40.20">
    <property type="entry name" value="Ankyrin repeat-containing domain"/>
    <property type="match status" value="1"/>
</dbReference>
<dbReference type="InterPro" id="IPR047139">
    <property type="entry name" value="ANKZ1/VMS1"/>
</dbReference>
<proteinExistence type="inferred from homology"/>
<feature type="compositionally biased region" description="Low complexity" evidence="11">
    <location>
        <begin position="283"/>
        <end position="298"/>
    </location>
</feature>
<evidence type="ECO:0000256" key="4">
    <source>
        <dbReference type="ARBA" id="ARBA00022722"/>
    </source>
</evidence>
<sequence>MVADTAVSEDLLKRPLYVYDLPEEVLATLTTKGEGQAITTKDHVEPTVEPAADAAQELAIASSTSCSLCRVTFSNVQEQRGHVRSDHHRYNAKAQLRGNQTLDEVQFMKAIGDMDESISGSESSSSEEEDSGQLASLLKKQAKLSQTAEDEEAPKKRSGGKHPLFWFSSSLFPPNYSLGIYRALFSNAEQDEPAYFVDTLKKKQLAPIDPQKNGNQGQGGSPSSTPHFFMCMIGGGHFAAMIVALAPEIQRKQGGFVERQARVIAHKTFHRYTTRRKQGGSQSASDASRGAAHSAGSSLRRYNEAALEKEVRDLLKDWRGEIDSAEMLFVRATGSTNRRILFGQYDGQVLKQNDPRLRGFPFSTRRATQGELMRCFKELTRVQVSQVDQAALAAAEAKQQEESSKPSTPRPQPQKPKLSKEEEAAMLHTTQIQALIRRSKIPALMSYLSKNSIPSSFTFLPSDSQQNFRSPTALHLASNLNAPSVVSALLLKADADPTAVNGEGKTPFELAGDRATRDAFRVARHEIGESKWNWDAAKVPSPISKTDADRRTEREKKTAEEDEANRRKTEMERLKREDAARAASQESKRPGRTLASVEKTANERREEEMRGMTPEMRMRLERERRARAAEERFRRMQQSK</sequence>
<dbReference type="PANTHER" id="PTHR16036:SF2">
    <property type="entry name" value="TRNA ENDONUCLEASE ANKZF1"/>
    <property type="match status" value="1"/>
</dbReference>
<dbReference type="SUPFAM" id="SSF48403">
    <property type="entry name" value="Ankyrin repeat"/>
    <property type="match status" value="1"/>
</dbReference>
<dbReference type="AlphaFoldDB" id="A0A2J5HIM6"/>
<evidence type="ECO:0000256" key="9">
    <source>
        <dbReference type="ARBA" id="ARBA00023054"/>
    </source>
</evidence>
<keyword evidence="9" id="KW-0175">Coiled coil</keyword>
<protein>
    <recommendedName>
        <fullName evidence="12">VLRF1 domain-containing protein</fullName>
    </recommendedName>
</protein>
<keyword evidence="4 10" id="KW-0540">Nuclease</keyword>
<evidence type="ECO:0000256" key="11">
    <source>
        <dbReference type="SAM" id="MobiDB-lite"/>
    </source>
</evidence>
<comment type="subcellular location">
    <subcellularLocation>
        <location evidence="1">Cytoplasm</location>
    </subcellularLocation>
</comment>
<feature type="region of interest" description="Disordered" evidence="11">
    <location>
        <begin position="538"/>
        <end position="640"/>
    </location>
</feature>
<evidence type="ECO:0000256" key="3">
    <source>
        <dbReference type="ARBA" id="ARBA00022490"/>
    </source>
</evidence>
<dbReference type="InterPro" id="IPR013087">
    <property type="entry name" value="Znf_C2H2_type"/>
</dbReference>
<dbReference type="Pfam" id="PF18826">
    <property type="entry name" value="bVLRF1"/>
    <property type="match status" value="1"/>
</dbReference>
<gene>
    <name evidence="13" type="ORF">BDW42DRAFT_15118</name>
</gene>
<evidence type="ECO:0000256" key="10">
    <source>
        <dbReference type="PROSITE-ProRule" id="PRU01389"/>
    </source>
</evidence>
<name>A0A2J5HIM6_9EURO</name>
<organism evidence="13 14">
    <name type="scientific">Aspergillus taichungensis</name>
    <dbReference type="NCBI Taxonomy" id="482145"/>
    <lineage>
        <taxon>Eukaryota</taxon>
        <taxon>Fungi</taxon>
        <taxon>Dikarya</taxon>
        <taxon>Ascomycota</taxon>
        <taxon>Pezizomycotina</taxon>
        <taxon>Eurotiomycetes</taxon>
        <taxon>Eurotiomycetidae</taxon>
        <taxon>Eurotiales</taxon>
        <taxon>Aspergillaceae</taxon>
        <taxon>Aspergillus</taxon>
        <taxon>Aspergillus subgen. Circumdati</taxon>
    </lineage>
</organism>
<feature type="domain" description="VLRF1" evidence="12">
    <location>
        <begin position="224"/>
        <end position="382"/>
    </location>
</feature>
<keyword evidence="3 10" id="KW-0963">Cytoplasm</keyword>
<evidence type="ECO:0000256" key="2">
    <source>
        <dbReference type="ARBA" id="ARBA00009262"/>
    </source>
</evidence>
<evidence type="ECO:0000256" key="7">
    <source>
        <dbReference type="ARBA" id="ARBA00022801"/>
    </source>
</evidence>
<keyword evidence="6 10" id="KW-0255">Endonuclease</keyword>
<dbReference type="InterPro" id="IPR036770">
    <property type="entry name" value="Ankyrin_rpt-contain_sf"/>
</dbReference>
<dbReference type="PROSITE" id="PS00028">
    <property type="entry name" value="ZINC_FINGER_C2H2_1"/>
    <property type="match status" value="1"/>
</dbReference>
<accession>A0A2J5HIM6</accession>
<reference evidence="14" key="1">
    <citation type="submission" date="2017-12" db="EMBL/GenBank/DDBJ databases">
        <authorList>
            <consortium name="DOE Joint Genome Institute"/>
            <person name="Mondo S.J."/>
            <person name="Kjaerbolling I."/>
            <person name="Vesth T.C."/>
            <person name="Frisvad J.C."/>
            <person name="Nybo J.L."/>
            <person name="Theobald S."/>
            <person name="Kuo A."/>
            <person name="Bowyer P."/>
            <person name="Matsuda Y."/>
            <person name="Lyhne E.K."/>
            <person name="Kogle M.E."/>
            <person name="Clum A."/>
            <person name="Lipzen A."/>
            <person name="Salamov A."/>
            <person name="Ngan C.Y."/>
            <person name="Daum C."/>
            <person name="Chiniquy J."/>
            <person name="Barry K."/>
            <person name="LaButti K."/>
            <person name="Haridas S."/>
            <person name="Simmons B.A."/>
            <person name="Magnuson J.K."/>
            <person name="Mortensen U.H."/>
            <person name="Larsen T.O."/>
            <person name="Grigoriev I.V."/>
            <person name="Baker S.E."/>
            <person name="Andersen M.R."/>
            <person name="Nordberg H.P."/>
            <person name="Cantor M.N."/>
            <person name="Hua S.X."/>
        </authorList>
    </citation>
    <scope>NUCLEOTIDE SEQUENCE [LARGE SCALE GENOMIC DNA]</scope>
    <source>
        <strain evidence="14">IBT 19404</strain>
    </source>
</reference>
<evidence type="ECO:0000259" key="12">
    <source>
        <dbReference type="PROSITE" id="PS52044"/>
    </source>
</evidence>
<dbReference type="PROSITE" id="PS52044">
    <property type="entry name" value="VLRF1"/>
    <property type="match status" value="1"/>
</dbReference>
<keyword evidence="14" id="KW-1185">Reference proteome</keyword>
<dbReference type="GO" id="GO:0036503">
    <property type="term" value="P:ERAD pathway"/>
    <property type="evidence" value="ECO:0007669"/>
    <property type="project" value="TreeGrafter"/>
</dbReference>
<dbReference type="OrthoDB" id="429841at2759"/>
<dbReference type="Proteomes" id="UP000235023">
    <property type="component" value="Unassembled WGS sequence"/>
</dbReference>
<feature type="region of interest" description="Disordered" evidence="11">
    <location>
        <begin position="272"/>
        <end position="299"/>
    </location>
</feature>
<feature type="region of interest" description="Disordered" evidence="11">
    <location>
        <begin position="394"/>
        <end position="421"/>
    </location>
</feature>
<dbReference type="InterPro" id="IPR041175">
    <property type="entry name" value="VLRF1/Vms1"/>
</dbReference>
<feature type="active site" evidence="10">
    <location>
        <position position="282"/>
    </location>
</feature>
<feature type="compositionally biased region" description="Basic and acidic residues" evidence="11">
    <location>
        <begin position="546"/>
        <end position="580"/>
    </location>
</feature>
<dbReference type="GO" id="GO:0004519">
    <property type="term" value="F:endonuclease activity"/>
    <property type="evidence" value="ECO:0007669"/>
    <property type="project" value="UniProtKB-KW"/>
</dbReference>
<evidence type="ECO:0000256" key="6">
    <source>
        <dbReference type="ARBA" id="ARBA00022759"/>
    </source>
</evidence>
<evidence type="ECO:0000256" key="5">
    <source>
        <dbReference type="ARBA" id="ARBA00022737"/>
    </source>
</evidence>
<keyword evidence="7 10" id="KW-0378">Hydrolase</keyword>
<feature type="region of interest" description="Disordered" evidence="11">
    <location>
        <begin position="116"/>
        <end position="135"/>
    </location>
</feature>
<keyword evidence="5" id="KW-0677">Repeat</keyword>